<reference evidence="1" key="1">
    <citation type="submission" date="2020-09" db="EMBL/GenBank/DDBJ databases">
        <title>New species isolated from human feces.</title>
        <authorList>
            <person name="Kitahara M."/>
            <person name="Shigeno Y."/>
            <person name="Shime M."/>
            <person name="Matsumoto Y."/>
            <person name="Nakamura S."/>
            <person name="Motooka D."/>
            <person name="Fukuoka S."/>
            <person name="Nishikawa H."/>
            <person name="Benno Y."/>
        </authorList>
    </citation>
    <scope>NUCLEOTIDE SEQUENCE</scope>
    <source>
        <strain evidence="1">MM50</strain>
    </source>
</reference>
<name>A0A810Q8N7_9FIRM</name>
<dbReference type="AlphaFoldDB" id="A0A810Q8N7"/>
<evidence type="ECO:0000313" key="1">
    <source>
        <dbReference type="EMBL" id="BCK82627.1"/>
    </source>
</evidence>
<proteinExistence type="predicted"/>
<keyword evidence="2" id="KW-1185">Reference proteome</keyword>
<organism evidence="1 2">
    <name type="scientific">Vescimonas coprocola</name>
    <dbReference type="NCBI Taxonomy" id="2714355"/>
    <lineage>
        <taxon>Bacteria</taxon>
        <taxon>Bacillati</taxon>
        <taxon>Bacillota</taxon>
        <taxon>Clostridia</taxon>
        <taxon>Eubacteriales</taxon>
        <taxon>Oscillospiraceae</taxon>
        <taxon>Vescimonas</taxon>
    </lineage>
</organism>
<gene>
    <name evidence="1" type="ORF">MM50RIKEN_23900</name>
</gene>
<dbReference type="Proteomes" id="UP000681035">
    <property type="component" value="Chromosome"/>
</dbReference>
<dbReference type="RefSeq" id="WP_213541180.1">
    <property type="nucleotide sequence ID" value="NZ_AP023418.1"/>
</dbReference>
<accession>A0A810Q8N7</accession>
<sequence length="235" mass="27030">MKMDIQRAAELLAARSAKDFGNALKDRDDPFKDFYKSLPICILDAVFSIGVRYTSVVNVVNSYIGTFDLTISRTQADATEHTIRNFLANVAKYDTIEDFSKNVLHNMQRTSSRSGILKAEACREIALVCQKHGINTLRDFNDYTDKTTLDKDIKSVRGQRSGIMLKYLYMLTGDENRVKPDRHIVRFIKETCTLQKLTDDDAQAIMVRTVEMLKPEYPNITVRFLDSLIWETQRR</sequence>
<dbReference type="KEGG" id="vcop:MM50RIKEN_23900"/>
<evidence type="ECO:0000313" key="2">
    <source>
        <dbReference type="Proteomes" id="UP000681035"/>
    </source>
</evidence>
<dbReference type="EMBL" id="AP023418">
    <property type="protein sequence ID" value="BCK82627.1"/>
    <property type="molecule type" value="Genomic_DNA"/>
</dbReference>
<protein>
    <submittedName>
        <fullName evidence="1">Uncharacterized protein</fullName>
    </submittedName>
</protein>